<evidence type="ECO:0008006" key="4">
    <source>
        <dbReference type="Google" id="ProtNLM"/>
    </source>
</evidence>
<feature type="signal peptide" evidence="1">
    <location>
        <begin position="1"/>
        <end position="30"/>
    </location>
</feature>
<dbReference type="Proteomes" id="UP000634004">
    <property type="component" value="Unassembled WGS sequence"/>
</dbReference>
<accession>A0A8J3G2U2</accession>
<evidence type="ECO:0000313" key="3">
    <source>
        <dbReference type="Proteomes" id="UP000634004"/>
    </source>
</evidence>
<evidence type="ECO:0000313" key="2">
    <source>
        <dbReference type="EMBL" id="GHA96670.1"/>
    </source>
</evidence>
<sequence>MRFGRFFYMEHTNNKWIKALIFTTATCALALSPAVANGNDKQSADTHEVTQGDAQIWIYEKKAVTERAQLIRIDETQPHLVMPLNTRFDLVDTTTTLRTGSRDYSQGVDLRTFDLIEDSPIFIGAKGASEFDTRDAQYDTGGFPKTFDIDPLYTIAGAGVSTSF</sequence>
<feature type="chain" id="PRO_5035174003" description="TonB-dependent receptor plug domain-containing protein" evidence="1">
    <location>
        <begin position="31"/>
        <end position="164"/>
    </location>
</feature>
<dbReference type="EMBL" id="BMZH01000007">
    <property type="protein sequence ID" value="GHA96670.1"/>
    <property type="molecule type" value="Genomic_DNA"/>
</dbReference>
<name>A0A8J3G2U2_9PROT</name>
<reference evidence="2" key="1">
    <citation type="journal article" date="2014" name="Int. J. Syst. Evol. Microbiol.">
        <title>Complete genome sequence of Corynebacterium casei LMG S-19264T (=DSM 44701T), isolated from a smear-ripened cheese.</title>
        <authorList>
            <consortium name="US DOE Joint Genome Institute (JGI-PGF)"/>
            <person name="Walter F."/>
            <person name="Albersmeier A."/>
            <person name="Kalinowski J."/>
            <person name="Ruckert C."/>
        </authorList>
    </citation>
    <scope>NUCLEOTIDE SEQUENCE</scope>
    <source>
        <strain evidence="2">KCTC 32513</strain>
    </source>
</reference>
<proteinExistence type="predicted"/>
<evidence type="ECO:0000256" key="1">
    <source>
        <dbReference type="SAM" id="SignalP"/>
    </source>
</evidence>
<reference evidence="2" key="2">
    <citation type="submission" date="2020-09" db="EMBL/GenBank/DDBJ databases">
        <authorList>
            <person name="Sun Q."/>
            <person name="Kim S."/>
        </authorList>
    </citation>
    <scope>NUCLEOTIDE SEQUENCE</scope>
    <source>
        <strain evidence="2">KCTC 32513</strain>
    </source>
</reference>
<comment type="caution">
    <text evidence="2">The sequence shown here is derived from an EMBL/GenBank/DDBJ whole genome shotgun (WGS) entry which is preliminary data.</text>
</comment>
<protein>
    <recommendedName>
        <fullName evidence="4">TonB-dependent receptor plug domain-containing protein</fullName>
    </recommendedName>
</protein>
<dbReference type="AlphaFoldDB" id="A0A8J3G2U2"/>
<gene>
    <name evidence="2" type="ORF">GCM10009069_19630</name>
</gene>
<keyword evidence="3" id="KW-1185">Reference proteome</keyword>
<keyword evidence="1" id="KW-0732">Signal</keyword>
<organism evidence="2 3">
    <name type="scientific">Algimonas arctica</name>
    <dbReference type="NCBI Taxonomy" id="1479486"/>
    <lineage>
        <taxon>Bacteria</taxon>
        <taxon>Pseudomonadati</taxon>
        <taxon>Pseudomonadota</taxon>
        <taxon>Alphaproteobacteria</taxon>
        <taxon>Maricaulales</taxon>
        <taxon>Robiginitomaculaceae</taxon>
        <taxon>Algimonas</taxon>
    </lineage>
</organism>